<comment type="similarity">
    <text evidence="1">Belongs to the peptidase S33 family.</text>
</comment>
<evidence type="ECO:0000256" key="4">
    <source>
        <dbReference type="PIRSR" id="PIRSR001112-1"/>
    </source>
</evidence>
<evidence type="ECO:0000313" key="6">
    <source>
        <dbReference type="EMBL" id="KIP01528.1"/>
    </source>
</evidence>
<dbReference type="PIRSF" id="PIRSF001112">
    <property type="entry name" value="Epoxide_hydrolase"/>
    <property type="match status" value="1"/>
</dbReference>
<dbReference type="EMBL" id="KN840772">
    <property type="protein sequence ID" value="KIP01528.1"/>
    <property type="molecule type" value="Genomic_DNA"/>
</dbReference>
<dbReference type="GO" id="GO:0097176">
    <property type="term" value="P:epoxide metabolic process"/>
    <property type="evidence" value="ECO:0007669"/>
    <property type="project" value="TreeGrafter"/>
</dbReference>
<keyword evidence="3" id="KW-0378">Hydrolase</keyword>
<keyword evidence="2" id="KW-0058">Aromatic hydrocarbons catabolism</keyword>
<evidence type="ECO:0000256" key="3">
    <source>
        <dbReference type="ARBA" id="ARBA00022801"/>
    </source>
</evidence>
<organism evidence="6 7">
    <name type="scientific">Phlebiopsis gigantea (strain 11061_1 CR5-6)</name>
    <name type="common">White-rot fungus</name>
    <name type="synonym">Peniophora gigantea</name>
    <dbReference type="NCBI Taxonomy" id="745531"/>
    <lineage>
        <taxon>Eukaryota</taxon>
        <taxon>Fungi</taxon>
        <taxon>Dikarya</taxon>
        <taxon>Basidiomycota</taxon>
        <taxon>Agaricomycotina</taxon>
        <taxon>Agaricomycetes</taxon>
        <taxon>Polyporales</taxon>
        <taxon>Phanerochaetaceae</taxon>
        <taxon>Phlebiopsis</taxon>
    </lineage>
</organism>
<dbReference type="SUPFAM" id="SSF53474">
    <property type="entry name" value="alpha/beta-Hydrolases"/>
    <property type="match status" value="1"/>
</dbReference>
<evidence type="ECO:0000256" key="2">
    <source>
        <dbReference type="ARBA" id="ARBA00022797"/>
    </source>
</evidence>
<accession>A0A0C3P9W0</accession>
<dbReference type="Gene3D" id="3.40.50.1820">
    <property type="entry name" value="alpha/beta hydrolase"/>
    <property type="match status" value="1"/>
</dbReference>
<name>A0A0C3P9W0_PHLG1</name>
<dbReference type="AlphaFoldDB" id="A0A0C3P9W0"/>
<reference evidence="6 7" key="1">
    <citation type="journal article" date="2014" name="PLoS Genet.">
        <title>Analysis of the Phlebiopsis gigantea genome, transcriptome and secretome provides insight into its pioneer colonization strategies of wood.</title>
        <authorList>
            <person name="Hori C."/>
            <person name="Ishida T."/>
            <person name="Igarashi K."/>
            <person name="Samejima M."/>
            <person name="Suzuki H."/>
            <person name="Master E."/>
            <person name="Ferreira P."/>
            <person name="Ruiz-Duenas F.J."/>
            <person name="Held B."/>
            <person name="Canessa P."/>
            <person name="Larrondo L.F."/>
            <person name="Schmoll M."/>
            <person name="Druzhinina I.S."/>
            <person name="Kubicek C.P."/>
            <person name="Gaskell J.A."/>
            <person name="Kersten P."/>
            <person name="St John F."/>
            <person name="Glasner J."/>
            <person name="Sabat G."/>
            <person name="Splinter BonDurant S."/>
            <person name="Syed K."/>
            <person name="Yadav J."/>
            <person name="Mgbeahuruike A.C."/>
            <person name="Kovalchuk A."/>
            <person name="Asiegbu F.O."/>
            <person name="Lackner G."/>
            <person name="Hoffmeister D."/>
            <person name="Rencoret J."/>
            <person name="Gutierrez A."/>
            <person name="Sun H."/>
            <person name="Lindquist E."/>
            <person name="Barry K."/>
            <person name="Riley R."/>
            <person name="Grigoriev I.V."/>
            <person name="Henrissat B."/>
            <person name="Kues U."/>
            <person name="Berka R.M."/>
            <person name="Martinez A.T."/>
            <person name="Covert S.F."/>
            <person name="Blanchette R.A."/>
            <person name="Cullen D."/>
        </authorList>
    </citation>
    <scope>NUCLEOTIDE SEQUENCE [LARGE SCALE GENOMIC DNA]</scope>
    <source>
        <strain evidence="6 7">11061_1 CR5-6</strain>
    </source>
</reference>
<feature type="active site" description="Proton donor" evidence="4">
    <location>
        <position position="324"/>
    </location>
</feature>
<feature type="active site" description="Proton acceptor" evidence="4">
    <location>
        <position position="382"/>
    </location>
</feature>
<dbReference type="Pfam" id="PF06441">
    <property type="entry name" value="EHN"/>
    <property type="match status" value="1"/>
</dbReference>
<dbReference type="InterPro" id="IPR010497">
    <property type="entry name" value="Epoxide_hydro_N"/>
</dbReference>
<protein>
    <recommendedName>
        <fullName evidence="5">Epoxide hydrolase N-terminal domain-containing protein</fullName>
    </recommendedName>
</protein>
<gene>
    <name evidence="6" type="ORF">PHLGIDRAFT_123273</name>
</gene>
<dbReference type="GO" id="GO:0004301">
    <property type="term" value="F:epoxide hydrolase activity"/>
    <property type="evidence" value="ECO:0007669"/>
    <property type="project" value="TreeGrafter"/>
</dbReference>
<dbReference type="STRING" id="745531.A0A0C3P9W0"/>
<dbReference type="InterPro" id="IPR016292">
    <property type="entry name" value="Epoxide_hydrolase"/>
</dbReference>
<dbReference type="Proteomes" id="UP000053257">
    <property type="component" value="Unassembled WGS sequence"/>
</dbReference>
<dbReference type="PANTHER" id="PTHR21661">
    <property type="entry name" value="EPOXIDE HYDROLASE 1-RELATED"/>
    <property type="match status" value="1"/>
</dbReference>
<keyword evidence="7" id="KW-1185">Reference proteome</keyword>
<evidence type="ECO:0000313" key="7">
    <source>
        <dbReference type="Proteomes" id="UP000053257"/>
    </source>
</evidence>
<dbReference type="OrthoDB" id="7130006at2759"/>
<dbReference type="PRINTS" id="PR00412">
    <property type="entry name" value="EPOXHYDRLASE"/>
</dbReference>
<dbReference type="PANTHER" id="PTHR21661:SF35">
    <property type="entry name" value="EPOXIDE HYDROLASE"/>
    <property type="match status" value="1"/>
</dbReference>
<evidence type="ECO:0000256" key="1">
    <source>
        <dbReference type="ARBA" id="ARBA00010088"/>
    </source>
</evidence>
<feature type="active site" description="Nucleophile" evidence="4">
    <location>
        <position position="186"/>
    </location>
</feature>
<dbReference type="HOGENOM" id="CLU_019414_0_2_1"/>
<proteinExistence type="inferred from homology"/>
<dbReference type="InterPro" id="IPR029058">
    <property type="entry name" value="AB_hydrolase_fold"/>
</dbReference>
<evidence type="ECO:0000259" key="5">
    <source>
        <dbReference type="Pfam" id="PF06441"/>
    </source>
</evidence>
<dbReference type="InterPro" id="IPR000639">
    <property type="entry name" value="Epox_hydrolase-like"/>
</dbReference>
<sequence length="409" mass="45756">MASAAPEPFQISVPQDALDAVKRKLDATTLPPPAPASDDAWAYGVPLADMQRLLAYWKTTYDWKKHEAALNAELPQFKLAVPVAGRDSFQAHFVHQKAKREGKAIPLLFVHGWPGSFIEVRKILPLLTNPESDDEPAFDVVAPSLPGFGFTCAPEKTGFAIDQYAEFCHNLMLALGYDEYVVQGGDWGFLISHRIVHRYGPKHVKAWHTNFPAARPPTLLANPRSFIAHMCTPWTDEEKKGLARTMEFRTSGRGYFEEQSTKPQTLGYLLADSPVGLLAWIYEKLVTWTDSYPWTEDEVLTWIHIYLFSHIHSTSSAATSVRIYFEATKAIDWNALTDAGHYNGQVPMGLSVFPRELAVVPSSWHHTLGWVVYSARHPSGGHFAAHERPAELVADIRATCKTPQVKARL</sequence>
<feature type="domain" description="Epoxide hydrolase N-terminal" evidence="5">
    <location>
        <begin position="7"/>
        <end position="120"/>
    </location>
</feature>